<dbReference type="EMBL" id="PUJW01000019">
    <property type="protein sequence ID" value="NHB93827.1"/>
    <property type="molecule type" value="Genomic_DNA"/>
</dbReference>
<comment type="caution">
    <text evidence="1">The sequence shown here is derived from an EMBL/GenBank/DDBJ whole genome shotgun (WGS) entry which is preliminary data.</text>
</comment>
<dbReference type="Proteomes" id="UP000591844">
    <property type="component" value="Unassembled WGS sequence"/>
</dbReference>
<name>A0A7X5TJD0_9GAMM</name>
<proteinExistence type="predicted"/>
<accession>A0A7X5TJD0</accession>
<organism evidence="1 2">
    <name type="scientific">Photorhabdus cinerea</name>
    <dbReference type="NCBI Taxonomy" id="471575"/>
    <lineage>
        <taxon>Bacteria</taxon>
        <taxon>Pseudomonadati</taxon>
        <taxon>Pseudomonadota</taxon>
        <taxon>Gammaproteobacteria</taxon>
        <taxon>Enterobacterales</taxon>
        <taxon>Morganellaceae</taxon>
        <taxon>Photorhabdus</taxon>
    </lineage>
</organism>
<evidence type="ECO:0000313" key="1">
    <source>
        <dbReference type="EMBL" id="NHB93827.1"/>
    </source>
</evidence>
<dbReference type="RefSeq" id="WP_166309373.1">
    <property type="nucleotide sequence ID" value="NZ_CAWPIB010000019.1"/>
</dbReference>
<dbReference type="AlphaFoldDB" id="A0A7X5TJD0"/>
<gene>
    <name evidence="1" type="ORF">C5469_17445</name>
</gene>
<protein>
    <submittedName>
        <fullName evidence="1">Uncharacterized protein</fullName>
    </submittedName>
</protein>
<sequence>MKKNIFTVLLFISLSVHGEEALSPPAVSRMVMHSISSYISRDFSPLPLSIVKYSEISKGVQENGYSEYYIYSGKINKIYSKPDWYIVPFLYSTENKEKKGEGYARCNMVAFSDNQVLIPEKTFKSKYARNYSSCFGYKLVRVFHMGDLTWIVGEVGYESPQSGISGEWFSYDYYFFDRKKEVFCFDDNLPKLINSKDKLEIKLMEYVPNYGQFNSIIKH</sequence>
<reference evidence="1 2" key="1">
    <citation type="submission" date="2018-02" db="EMBL/GenBank/DDBJ databases">
        <authorList>
            <person name="Machado R.A."/>
        </authorList>
    </citation>
    <scope>NUCLEOTIDE SEQUENCE [LARGE SCALE GENOMIC DNA]</scope>
    <source>
        <strain evidence="1 2">DSM 19724</strain>
    </source>
</reference>
<evidence type="ECO:0000313" key="2">
    <source>
        <dbReference type="Proteomes" id="UP000591844"/>
    </source>
</evidence>
<keyword evidence="2" id="KW-1185">Reference proteome</keyword>